<proteinExistence type="predicted"/>
<sequence length="190" mass="20469">MSSVGLSEYLRLKPGHEMEARSFSPERETFVASAAERTRSTNPGKAKKKTGGAKSSAAKTTAKTSGAGETGAQEHAQSAADAKKRRLQNDGSFAPSQGAPLEENSTADSSSLPRATEQSCLSEGGTDDRLLFFPCVPPVQAPRIAETREVHSPYRKPDCLLLSWDEAPLKPFGRVPFSRQIDQSFGCKRI</sequence>
<name>A0ACB8G435_9SAUR</name>
<dbReference type="Proteomes" id="UP000827872">
    <property type="component" value="Linkage Group LG02"/>
</dbReference>
<evidence type="ECO:0000313" key="1">
    <source>
        <dbReference type="EMBL" id="KAH8013813.1"/>
    </source>
</evidence>
<dbReference type="EMBL" id="CM037615">
    <property type="protein sequence ID" value="KAH8013813.1"/>
    <property type="molecule type" value="Genomic_DNA"/>
</dbReference>
<comment type="caution">
    <text evidence="1">The sequence shown here is derived from an EMBL/GenBank/DDBJ whole genome shotgun (WGS) entry which is preliminary data.</text>
</comment>
<organism evidence="1 2">
    <name type="scientific">Sphaerodactylus townsendi</name>
    <dbReference type="NCBI Taxonomy" id="933632"/>
    <lineage>
        <taxon>Eukaryota</taxon>
        <taxon>Metazoa</taxon>
        <taxon>Chordata</taxon>
        <taxon>Craniata</taxon>
        <taxon>Vertebrata</taxon>
        <taxon>Euteleostomi</taxon>
        <taxon>Lepidosauria</taxon>
        <taxon>Squamata</taxon>
        <taxon>Bifurcata</taxon>
        <taxon>Gekkota</taxon>
        <taxon>Sphaerodactylidae</taxon>
        <taxon>Sphaerodactylus</taxon>
    </lineage>
</organism>
<evidence type="ECO:0000313" key="2">
    <source>
        <dbReference type="Proteomes" id="UP000827872"/>
    </source>
</evidence>
<accession>A0ACB8G435</accession>
<protein>
    <submittedName>
        <fullName evidence="1">Uncharacterized protein</fullName>
    </submittedName>
</protein>
<gene>
    <name evidence="1" type="ORF">K3G42_022357</name>
</gene>
<reference evidence="1" key="1">
    <citation type="submission" date="2021-08" db="EMBL/GenBank/DDBJ databases">
        <title>The first chromosome-level gecko genome reveals the dynamic sex chromosomes of Neotropical dwarf geckos (Sphaerodactylidae: Sphaerodactylus).</title>
        <authorList>
            <person name="Pinto B.J."/>
            <person name="Keating S.E."/>
            <person name="Gamble T."/>
        </authorList>
    </citation>
    <scope>NUCLEOTIDE SEQUENCE</scope>
    <source>
        <strain evidence="1">TG3544</strain>
    </source>
</reference>
<keyword evidence="2" id="KW-1185">Reference proteome</keyword>